<accession>A0A238C354</accession>
<dbReference type="AlphaFoldDB" id="A0A238C354"/>
<evidence type="ECO:0000313" key="1">
    <source>
        <dbReference type="EMBL" id="OZC11877.1"/>
    </source>
</evidence>
<name>A0A238C354_9BILA</name>
<proteinExistence type="predicted"/>
<keyword evidence="2" id="KW-1185">Reference proteome</keyword>
<protein>
    <submittedName>
        <fullName evidence="1">Uncharacterized protein</fullName>
    </submittedName>
</protein>
<gene>
    <name evidence="1" type="ORF">X798_01058</name>
</gene>
<evidence type="ECO:0000313" key="2">
    <source>
        <dbReference type="Proteomes" id="UP000242913"/>
    </source>
</evidence>
<dbReference type="Proteomes" id="UP000242913">
    <property type="component" value="Unassembled WGS sequence"/>
</dbReference>
<reference evidence="1 2" key="1">
    <citation type="submission" date="2015-12" db="EMBL/GenBank/DDBJ databases">
        <title>Draft genome of the nematode, Onchocerca flexuosa.</title>
        <authorList>
            <person name="Mitreva M."/>
        </authorList>
    </citation>
    <scope>NUCLEOTIDE SEQUENCE [LARGE SCALE GENOMIC DNA]</scope>
    <source>
        <strain evidence="1">Red Deer</strain>
    </source>
</reference>
<dbReference type="EMBL" id="KZ269979">
    <property type="protein sequence ID" value="OZC11877.1"/>
    <property type="molecule type" value="Genomic_DNA"/>
</dbReference>
<sequence length="51" mass="6202">MQASNYKYEYEKKFGVQKRVSLPLMAHINSRNLCQSAHFRENLKRKTIEEW</sequence>
<organism evidence="1 2">
    <name type="scientific">Onchocerca flexuosa</name>
    <dbReference type="NCBI Taxonomy" id="387005"/>
    <lineage>
        <taxon>Eukaryota</taxon>
        <taxon>Metazoa</taxon>
        <taxon>Ecdysozoa</taxon>
        <taxon>Nematoda</taxon>
        <taxon>Chromadorea</taxon>
        <taxon>Rhabditida</taxon>
        <taxon>Spirurina</taxon>
        <taxon>Spiruromorpha</taxon>
        <taxon>Filarioidea</taxon>
        <taxon>Onchocercidae</taxon>
        <taxon>Onchocerca</taxon>
    </lineage>
</organism>